<feature type="repeat" description="TPR" evidence="3">
    <location>
        <begin position="92"/>
        <end position="125"/>
    </location>
</feature>
<feature type="region of interest" description="Disordered" evidence="4">
    <location>
        <begin position="172"/>
        <end position="224"/>
    </location>
</feature>
<gene>
    <name evidence="7" type="ORF">H8K36_02195</name>
</gene>
<dbReference type="Gene3D" id="1.25.40.10">
    <property type="entry name" value="Tetratricopeptide repeat domain"/>
    <property type="match status" value="1"/>
</dbReference>
<protein>
    <submittedName>
        <fullName evidence="7">Tetratricopeptide repeat protein</fullName>
    </submittedName>
</protein>
<dbReference type="PROSITE" id="PS50005">
    <property type="entry name" value="TPR"/>
    <property type="match status" value="1"/>
</dbReference>
<evidence type="ECO:0000256" key="4">
    <source>
        <dbReference type="SAM" id="MobiDB-lite"/>
    </source>
</evidence>
<keyword evidence="8" id="KW-1185">Reference proteome</keyword>
<comment type="caution">
    <text evidence="7">The sequence shown here is derived from an EMBL/GenBank/DDBJ whole genome shotgun (WGS) entry which is preliminary data.</text>
</comment>
<dbReference type="InterPro" id="IPR056203">
    <property type="entry name" value="Cds6_C"/>
</dbReference>
<evidence type="ECO:0000313" key="7">
    <source>
        <dbReference type="EMBL" id="MBC3880177.1"/>
    </source>
</evidence>
<keyword evidence="5" id="KW-0732">Signal</keyword>
<feature type="signal peptide" evidence="5">
    <location>
        <begin position="1"/>
        <end position="25"/>
    </location>
</feature>
<dbReference type="EMBL" id="JACOFZ010000001">
    <property type="protein sequence ID" value="MBC3880177.1"/>
    <property type="molecule type" value="Genomic_DNA"/>
</dbReference>
<evidence type="ECO:0000256" key="5">
    <source>
        <dbReference type="SAM" id="SignalP"/>
    </source>
</evidence>
<evidence type="ECO:0000256" key="2">
    <source>
        <dbReference type="ARBA" id="ARBA00022803"/>
    </source>
</evidence>
<dbReference type="Pfam" id="PF24125">
    <property type="entry name" value="Cds6_C"/>
    <property type="match status" value="1"/>
</dbReference>
<dbReference type="Pfam" id="PF13432">
    <property type="entry name" value="TPR_16"/>
    <property type="match status" value="1"/>
</dbReference>
<proteinExistence type="predicted"/>
<dbReference type="Gene3D" id="3.10.450.50">
    <property type="match status" value="1"/>
</dbReference>
<dbReference type="PANTHER" id="PTHR44943">
    <property type="entry name" value="CELLULOSE SYNTHASE OPERON PROTEIN C"/>
    <property type="match status" value="1"/>
</dbReference>
<dbReference type="SMART" id="SM00028">
    <property type="entry name" value="TPR"/>
    <property type="match status" value="3"/>
</dbReference>
<dbReference type="Pfam" id="PF00515">
    <property type="entry name" value="TPR_1"/>
    <property type="match status" value="1"/>
</dbReference>
<dbReference type="Proteomes" id="UP000627446">
    <property type="component" value="Unassembled WGS sequence"/>
</dbReference>
<name>A0A923HPP2_9BURK</name>
<dbReference type="SUPFAM" id="SSF48452">
    <property type="entry name" value="TPR-like"/>
    <property type="match status" value="1"/>
</dbReference>
<keyword evidence="1" id="KW-0677">Repeat</keyword>
<keyword evidence="2 3" id="KW-0802">TPR repeat</keyword>
<feature type="domain" description="Cds6 C-terminal" evidence="6">
    <location>
        <begin position="227"/>
        <end position="330"/>
    </location>
</feature>
<accession>A0A923HPP2</accession>
<feature type="compositionally biased region" description="Polar residues" evidence="4">
    <location>
        <begin position="215"/>
        <end position="224"/>
    </location>
</feature>
<dbReference type="InterPro" id="IPR011990">
    <property type="entry name" value="TPR-like_helical_dom_sf"/>
</dbReference>
<dbReference type="InterPro" id="IPR019734">
    <property type="entry name" value="TPR_rpt"/>
</dbReference>
<dbReference type="SUPFAM" id="SSF54427">
    <property type="entry name" value="NTF2-like"/>
    <property type="match status" value="1"/>
</dbReference>
<feature type="chain" id="PRO_5037793586" evidence="5">
    <location>
        <begin position="26"/>
        <end position="334"/>
    </location>
</feature>
<evidence type="ECO:0000256" key="1">
    <source>
        <dbReference type="ARBA" id="ARBA00022737"/>
    </source>
</evidence>
<evidence type="ECO:0000259" key="6">
    <source>
        <dbReference type="Pfam" id="PF24125"/>
    </source>
</evidence>
<organism evidence="7 8">
    <name type="scientific">Undibacterium nitidum</name>
    <dbReference type="NCBI Taxonomy" id="2762298"/>
    <lineage>
        <taxon>Bacteria</taxon>
        <taxon>Pseudomonadati</taxon>
        <taxon>Pseudomonadota</taxon>
        <taxon>Betaproteobacteria</taxon>
        <taxon>Burkholderiales</taxon>
        <taxon>Oxalobacteraceae</taxon>
        <taxon>Undibacterium</taxon>
    </lineage>
</organism>
<evidence type="ECO:0000256" key="3">
    <source>
        <dbReference type="PROSITE-ProRule" id="PRU00339"/>
    </source>
</evidence>
<dbReference type="AlphaFoldDB" id="A0A923HPP2"/>
<dbReference type="PANTHER" id="PTHR44943:SF8">
    <property type="entry name" value="TPR REPEAT-CONTAINING PROTEIN MJ0263"/>
    <property type="match status" value="1"/>
</dbReference>
<dbReference type="RefSeq" id="WP_186915292.1">
    <property type="nucleotide sequence ID" value="NZ_JACOFZ010000001.1"/>
</dbReference>
<dbReference type="InterPro" id="IPR051685">
    <property type="entry name" value="Ycf3/AcsC/BcsC/TPR_MFPF"/>
</dbReference>
<evidence type="ECO:0000313" key="8">
    <source>
        <dbReference type="Proteomes" id="UP000627446"/>
    </source>
</evidence>
<reference evidence="7" key="1">
    <citation type="submission" date="2020-08" db="EMBL/GenBank/DDBJ databases">
        <title>Novel species isolated from subtropical streams in China.</title>
        <authorList>
            <person name="Lu H."/>
        </authorList>
    </citation>
    <scope>NUCLEOTIDE SEQUENCE</scope>
    <source>
        <strain evidence="7">LX22W</strain>
    </source>
</reference>
<sequence>MRNPIKNAFAISALFAILAPGLVYADDASDASKLYKAGQLNEAIKKIDAVLAQKPKDAQMRFLKGIILTEQNKSSEAIVVFTKLTDDFPELPEPYNNLAVLYASNGQYQKASAALEMAIRTNPTYGTAHENLGDVYAKLASQSYDKALQLDSSNSTAKLKLNLVKNLIGNTTGGTNPKLNPPAAANVPVTTPPAPTPATVAAANNSKPAEPKSNVKPTSAVSDKDTVTNAVESWAKAWSNQDVNKYLSYYAKDFQTPNGESRSNWAEDRRSRIEGKGKINVRIEDLNIKVEDNTATVKFKQYYTSDRLSSTSRKVLVMTKHDGKWLIKQERSGS</sequence>
<dbReference type="InterPro" id="IPR032710">
    <property type="entry name" value="NTF2-like_dom_sf"/>
</dbReference>